<dbReference type="EMBL" id="LR797306">
    <property type="protein sequence ID" value="CAB4200571.1"/>
    <property type="molecule type" value="Genomic_DNA"/>
</dbReference>
<proteinExistence type="predicted"/>
<protein>
    <submittedName>
        <fullName evidence="1">Uncharacterized protein</fullName>
    </submittedName>
</protein>
<reference evidence="1" key="1">
    <citation type="submission" date="2020-05" db="EMBL/GenBank/DDBJ databases">
        <authorList>
            <person name="Chiriac C."/>
            <person name="Salcher M."/>
            <person name="Ghai R."/>
            <person name="Kavagutti S V."/>
        </authorList>
    </citation>
    <scope>NUCLEOTIDE SEQUENCE</scope>
</reference>
<evidence type="ECO:0000313" key="1">
    <source>
        <dbReference type="EMBL" id="CAB4200571.1"/>
    </source>
</evidence>
<sequence>MNVVSKCWVKVIDIAGFVTVEPVIYLKPQQPEGRSESFQEFENVFLANAFIKSHVLPGTRVEVAA</sequence>
<accession>A0A6J5S3V9</accession>
<organism evidence="1">
    <name type="scientific">uncultured Caudovirales phage</name>
    <dbReference type="NCBI Taxonomy" id="2100421"/>
    <lineage>
        <taxon>Viruses</taxon>
        <taxon>Duplodnaviria</taxon>
        <taxon>Heunggongvirae</taxon>
        <taxon>Uroviricota</taxon>
        <taxon>Caudoviricetes</taxon>
        <taxon>Peduoviridae</taxon>
        <taxon>Maltschvirus</taxon>
        <taxon>Maltschvirus maltsch</taxon>
    </lineage>
</organism>
<name>A0A6J5S3V9_9CAUD</name>
<gene>
    <name evidence="1" type="ORF">UFOVP1351_50</name>
</gene>